<dbReference type="PANTHER" id="PTHR11255">
    <property type="entry name" value="DIACYLGLYCEROL KINASE"/>
    <property type="match status" value="1"/>
</dbReference>
<dbReference type="GeneID" id="25252159"/>
<reference evidence="6" key="1">
    <citation type="submission" date="2013-10" db="EMBL/GenBank/DDBJ databases">
        <title>Genomic analysis of the causative agents of coccidiosis in chickens.</title>
        <authorList>
            <person name="Reid A.J."/>
            <person name="Blake D."/>
            <person name="Billington K."/>
            <person name="Browne H."/>
            <person name="Dunn M."/>
            <person name="Hung S."/>
            <person name="Kawahara F."/>
            <person name="Miranda-Saavedra D."/>
            <person name="Mourier T."/>
            <person name="Nagra H."/>
            <person name="Otto T.D."/>
            <person name="Rawlings N."/>
            <person name="Sanchez A."/>
            <person name="Sanders M."/>
            <person name="Subramaniam C."/>
            <person name="Tay Y."/>
            <person name="Dear P."/>
            <person name="Doerig C."/>
            <person name="Gruber A."/>
            <person name="Parkinson J."/>
            <person name="Shirley M."/>
            <person name="Wan K.L."/>
            <person name="Berriman M."/>
            <person name="Tomley F."/>
            <person name="Pain A."/>
        </authorList>
    </citation>
    <scope>NUCLEOTIDE SEQUENCE [LARGE SCALE GENOMIC DNA]</scope>
    <source>
        <strain evidence="6">Houghton</strain>
    </source>
</reference>
<dbReference type="InterPro" id="IPR000756">
    <property type="entry name" value="Diacylglycerol_kin_accessory"/>
</dbReference>
<keyword evidence="1" id="KW-0808">Transferase</keyword>
<dbReference type="RefSeq" id="XP_013234433.1">
    <property type="nucleotide sequence ID" value="XM_013378979.1"/>
</dbReference>
<sequence>LRNIVEHCMRATVVYHDLWSVKVTLKPGGHFNRINSTTRKKEVVEAEGEPVKELSFTMSNYFSMGVESRIGRGFDRYRTKSQVFNKMRYGIEGFKKTFVTRTKSINEIILDLRIHPNTPEEQTLFTTDKAAAKAQQLPLLNSKMAPKAAAAAAAAAASALTTAAAAAAAAASAVRPAARPAAAAAVRSVSSSSPTHSSSSSSSSSVRFACAPAAETASLVVLNIPSFSGGNDIWAPSKKLATRMFDKQKQKQNKELLKVPQQMGDEKLEFMTFKNIPSLGMEF</sequence>
<dbReference type="EMBL" id="HG676013">
    <property type="protein sequence ID" value="CDJ43684.1"/>
    <property type="molecule type" value="Genomic_DNA"/>
</dbReference>
<organism evidence="6 7">
    <name type="scientific">Eimeria tenella</name>
    <name type="common">Coccidian parasite</name>
    <dbReference type="NCBI Taxonomy" id="5802"/>
    <lineage>
        <taxon>Eukaryota</taxon>
        <taxon>Sar</taxon>
        <taxon>Alveolata</taxon>
        <taxon>Apicomplexa</taxon>
        <taxon>Conoidasida</taxon>
        <taxon>Coccidia</taxon>
        <taxon>Eucoccidiorida</taxon>
        <taxon>Eimeriorina</taxon>
        <taxon>Eimeriidae</taxon>
        <taxon>Eimeria</taxon>
    </lineage>
</organism>
<feature type="non-terminal residue" evidence="6">
    <location>
        <position position="1"/>
    </location>
</feature>
<dbReference type="GO" id="GO:0004143">
    <property type="term" value="F:ATP-dependent diacylglycerol kinase activity"/>
    <property type="evidence" value="ECO:0007669"/>
    <property type="project" value="InterPro"/>
</dbReference>
<keyword evidence="7" id="KW-1185">Reference proteome</keyword>
<protein>
    <submittedName>
        <fullName evidence="6">Diacylglycerol kinase, putative</fullName>
    </submittedName>
</protein>
<dbReference type="SUPFAM" id="SSF111331">
    <property type="entry name" value="NAD kinase/diacylglycerol kinase-like"/>
    <property type="match status" value="1"/>
</dbReference>
<reference evidence="6" key="2">
    <citation type="submission" date="2013-10" db="EMBL/GenBank/DDBJ databases">
        <authorList>
            <person name="Aslett M."/>
        </authorList>
    </citation>
    <scope>NUCLEOTIDE SEQUENCE [LARGE SCALE GENOMIC DNA]</scope>
    <source>
        <strain evidence="6">Houghton</strain>
    </source>
</reference>
<dbReference type="OrthoDB" id="242257at2759"/>
<evidence type="ECO:0000256" key="4">
    <source>
        <dbReference type="ARBA" id="ARBA00022840"/>
    </source>
</evidence>
<name>U6L506_EIMTE</name>
<evidence type="ECO:0000313" key="6">
    <source>
        <dbReference type="EMBL" id="CDJ43684.1"/>
    </source>
</evidence>
<dbReference type="GO" id="GO:0007200">
    <property type="term" value="P:phospholipase C-activating G protein-coupled receptor signaling pathway"/>
    <property type="evidence" value="ECO:0007669"/>
    <property type="project" value="InterPro"/>
</dbReference>
<evidence type="ECO:0000256" key="2">
    <source>
        <dbReference type="ARBA" id="ARBA00022741"/>
    </source>
</evidence>
<evidence type="ECO:0000259" key="5">
    <source>
        <dbReference type="Pfam" id="PF00609"/>
    </source>
</evidence>
<keyword evidence="3 6" id="KW-0418">Kinase</keyword>
<dbReference type="Proteomes" id="UP000030747">
    <property type="component" value="Unassembled WGS sequence"/>
</dbReference>
<dbReference type="InterPro" id="IPR037607">
    <property type="entry name" value="DGK"/>
</dbReference>
<dbReference type="AlphaFoldDB" id="U6L506"/>
<feature type="domain" description="Diacylglycerol kinase accessory" evidence="5">
    <location>
        <begin position="57"/>
        <end position="107"/>
    </location>
</feature>
<dbReference type="GO" id="GO:0005524">
    <property type="term" value="F:ATP binding"/>
    <property type="evidence" value="ECO:0007669"/>
    <property type="project" value="UniProtKB-KW"/>
</dbReference>
<feature type="non-terminal residue" evidence="6">
    <location>
        <position position="283"/>
    </location>
</feature>
<dbReference type="GO" id="GO:0016020">
    <property type="term" value="C:membrane"/>
    <property type="evidence" value="ECO:0007669"/>
    <property type="project" value="TreeGrafter"/>
</dbReference>
<feature type="domain" description="Diacylglycerol kinase accessory" evidence="5">
    <location>
        <begin position="213"/>
        <end position="281"/>
    </location>
</feature>
<dbReference type="PANTHER" id="PTHR11255:SF121">
    <property type="entry name" value="DIACYLGLYCEROL KINASE (ATP)"/>
    <property type="match status" value="1"/>
</dbReference>
<dbReference type="VEuPathDB" id="ToxoDB:ETH_00015025"/>
<evidence type="ECO:0000256" key="3">
    <source>
        <dbReference type="ARBA" id="ARBA00022777"/>
    </source>
</evidence>
<dbReference type="Pfam" id="PF00609">
    <property type="entry name" value="DAGK_acc"/>
    <property type="match status" value="2"/>
</dbReference>
<keyword evidence="4" id="KW-0067">ATP-binding</keyword>
<evidence type="ECO:0000256" key="1">
    <source>
        <dbReference type="ARBA" id="ARBA00022679"/>
    </source>
</evidence>
<dbReference type="InterPro" id="IPR016064">
    <property type="entry name" value="NAD/diacylglycerol_kinase_sf"/>
</dbReference>
<proteinExistence type="predicted"/>
<accession>U6L506</accession>
<keyword evidence="2" id="KW-0547">Nucleotide-binding</keyword>
<dbReference type="VEuPathDB" id="ToxoDB:ETH2_0949700"/>
<gene>
    <name evidence="6" type="ORF">ETH_00015025</name>
</gene>
<evidence type="ECO:0000313" key="7">
    <source>
        <dbReference type="Proteomes" id="UP000030747"/>
    </source>
</evidence>